<keyword evidence="4" id="KW-0812">Transmembrane</keyword>
<feature type="transmembrane region" description="Helical" evidence="4">
    <location>
        <begin position="456"/>
        <end position="474"/>
    </location>
</feature>
<dbReference type="SUPFAM" id="SSF69318">
    <property type="entry name" value="Integrin alpha N-terminal domain"/>
    <property type="match status" value="1"/>
</dbReference>
<accession>A0A0S2I0T8</accession>
<keyword evidence="4" id="KW-1133">Transmembrane helix</keyword>
<name>A0A0S2I0T8_9BACT</name>
<keyword evidence="4" id="KW-0472">Membrane</keyword>
<evidence type="ECO:0000313" key="6">
    <source>
        <dbReference type="EMBL" id="ALO16025.1"/>
    </source>
</evidence>
<dbReference type="OrthoDB" id="9778366at2"/>
<dbReference type="PANTHER" id="PTHR24421:SF58">
    <property type="entry name" value="SIGNAL TRANSDUCTION HISTIDINE-PROTEIN KINASE_PHOSPHATASE UHPB"/>
    <property type="match status" value="1"/>
</dbReference>
<dbReference type="AlphaFoldDB" id="A0A0S2I0T8"/>
<dbReference type="Gene3D" id="1.20.5.1930">
    <property type="match status" value="1"/>
</dbReference>
<evidence type="ECO:0000256" key="4">
    <source>
        <dbReference type="SAM" id="Phobius"/>
    </source>
</evidence>
<dbReference type="PROSITE" id="PS50109">
    <property type="entry name" value="HIS_KIN"/>
    <property type="match status" value="1"/>
</dbReference>
<feature type="transmembrane region" description="Helical" evidence="4">
    <location>
        <begin position="12"/>
        <end position="30"/>
    </location>
</feature>
<protein>
    <submittedName>
        <fullName evidence="6">Sensor histidine kinase ComP</fullName>
        <ecNumber evidence="6">2.7.13.3</ecNumber>
    </submittedName>
</protein>
<evidence type="ECO:0000256" key="1">
    <source>
        <dbReference type="ARBA" id="ARBA00022679"/>
    </source>
</evidence>
<keyword evidence="1 6" id="KW-0808">Transferase</keyword>
<dbReference type="CDD" id="cd16917">
    <property type="entry name" value="HATPase_UhpB-NarQ-NarX-like"/>
    <property type="match status" value="1"/>
</dbReference>
<sequence>MRIVPRKYFYNPLLIAAAAIIIFTPVYFLSVSKFNIKLVKAESTKKKIYYSDINSDDVSEKIEYYGYVLSDEFKRATVILKSQNNSIQGIWNHNGRFLLNSEPIITDYNNDSLSEIFTFHRRKDSIFLNGINPLKKDHFFIQDRFLDKSRIVNGTVDLKIYGVASNDINGDKYKELIFSINAGFSLQPRNLYIYDIKNDSLRKSPESYSHLASNHAINIDINNDGVEEYILQTHASANLTDLDVSFPDNSSYLMVLDDSLDQLFEPYVFHSPLSVLYSYPILIKNNIHFLSYFRSSQNRSNDSLFIFNAKGKKITGRSLEEKGALVKFPTCFTGQNRHPVLKKASVLLDNGQLLTFDTNLKITQRRNILYDPVYVISPIKISVNNKPGYGIVSENKISIADEKFNLLGQVAVDNTKGLRKFFLIQRGKTKRPQYFIHGTEKQYIIDLFINPWYKNWWLVLLFAWVTLSFTVYLIKTVNALIREYNMSKLLTERENHKTQLARELHDELGSRITGLRLKIASLQQDKFQNDLNELSVDLQKTHEEVRSIIYNLAPPHITQNNFSNLIKQLAGNYKTLNSFQITVEFLPDTNIFNNIDGFKQKELYRVVQEALNNAAKHSGAKEIIVQFIKRGSVLELFIDDNGVGFETEKSITRMKGQGIKSIETRIKMLKGHFFIYSAENKGTSIAIQIPLKTQKNGRKKLFNFVSRRP</sequence>
<organism evidence="6 7">
    <name type="scientific">Salinivirga cyanobacteriivorans</name>
    <dbReference type="NCBI Taxonomy" id="1307839"/>
    <lineage>
        <taxon>Bacteria</taxon>
        <taxon>Pseudomonadati</taxon>
        <taxon>Bacteroidota</taxon>
        <taxon>Bacteroidia</taxon>
        <taxon>Bacteroidales</taxon>
        <taxon>Salinivirgaceae</taxon>
        <taxon>Salinivirga</taxon>
    </lineage>
</organism>
<dbReference type="GO" id="GO:0046983">
    <property type="term" value="F:protein dimerization activity"/>
    <property type="evidence" value="ECO:0007669"/>
    <property type="project" value="InterPro"/>
</dbReference>
<dbReference type="InterPro" id="IPR005467">
    <property type="entry name" value="His_kinase_dom"/>
</dbReference>
<evidence type="ECO:0000256" key="2">
    <source>
        <dbReference type="ARBA" id="ARBA00022777"/>
    </source>
</evidence>
<dbReference type="GO" id="GO:0000155">
    <property type="term" value="F:phosphorelay sensor kinase activity"/>
    <property type="evidence" value="ECO:0007669"/>
    <property type="project" value="InterPro"/>
</dbReference>
<keyword evidence="2 6" id="KW-0418">Kinase</keyword>
<dbReference type="Pfam" id="PF07730">
    <property type="entry name" value="HisKA_3"/>
    <property type="match status" value="1"/>
</dbReference>
<dbReference type="Proteomes" id="UP000064893">
    <property type="component" value="Chromosome"/>
</dbReference>
<dbReference type="EMBL" id="CP013118">
    <property type="protein sequence ID" value="ALO16025.1"/>
    <property type="molecule type" value="Genomic_DNA"/>
</dbReference>
<dbReference type="Pfam" id="PF02518">
    <property type="entry name" value="HATPase_c"/>
    <property type="match status" value="1"/>
</dbReference>
<dbReference type="InterPro" id="IPR003594">
    <property type="entry name" value="HATPase_dom"/>
</dbReference>
<keyword evidence="3" id="KW-0902">Two-component regulatory system</keyword>
<feature type="domain" description="Histidine kinase" evidence="5">
    <location>
        <begin position="503"/>
        <end position="693"/>
    </location>
</feature>
<dbReference type="PANTHER" id="PTHR24421">
    <property type="entry name" value="NITRATE/NITRITE SENSOR PROTEIN NARX-RELATED"/>
    <property type="match status" value="1"/>
</dbReference>
<proteinExistence type="predicted"/>
<evidence type="ECO:0000313" key="7">
    <source>
        <dbReference type="Proteomes" id="UP000064893"/>
    </source>
</evidence>
<keyword evidence="7" id="KW-1185">Reference proteome</keyword>
<dbReference type="GO" id="GO:0016020">
    <property type="term" value="C:membrane"/>
    <property type="evidence" value="ECO:0007669"/>
    <property type="project" value="InterPro"/>
</dbReference>
<gene>
    <name evidence="6" type="primary">comP_2</name>
    <name evidence="6" type="ORF">L21SP5_02396</name>
</gene>
<dbReference type="InterPro" id="IPR050482">
    <property type="entry name" value="Sensor_HK_TwoCompSys"/>
</dbReference>
<reference evidence="6 7" key="1">
    <citation type="submission" date="2015-11" db="EMBL/GenBank/DDBJ databases">
        <title>Description and complete genome sequence of a novel strain predominating in hypersaline microbial mats and representing a new family of the Bacteriodetes phylum.</title>
        <authorList>
            <person name="Spring S."/>
            <person name="Bunk B."/>
            <person name="Sproer C."/>
            <person name="Klenk H.-P."/>
        </authorList>
    </citation>
    <scope>NUCLEOTIDE SEQUENCE [LARGE SCALE GENOMIC DNA]</scope>
    <source>
        <strain evidence="6 7">L21-Spi-D4</strain>
    </source>
</reference>
<dbReference type="InterPro" id="IPR011712">
    <property type="entry name" value="Sig_transdc_His_kin_sub3_dim/P"/>
</dbReference>
<dbReference type="SMART" id="SM00387">
    <property type="entry name" value="HATPase_c"/>
    <property type="match status" value="1"/>
</dbReference>
<dbReference type="EC" id="2.7.13.3" evidence="6"/>
<evidence type="ECO:0000256" key="3">
    <source>
        <dbReference type="ARBA" id="ARBA00023012"/>
    </source>
</evidence>
<dbReference type="InterPro" id="IPR028994">
    <property type="entry name" value="Integrin_alpha_N"/>
</dbReference>
<dbReference type="KEGG" id="blq:L21SP5_02396"/>
<dbReference type="SUPFAM" id="SSF55874">
    <property type="entry name" value="ATPase domain of HSP90 chaperone/DNA topoisomerase II/histidine kinase"/>
    <property type="match status" value="1"/>
</dbReference>
<dbReference type="RefSeq" id="WP_057953436.1">
    <property type="nucleotide sequence ID" value="NZ_CP013118.1"/>
</dbReference>
<evidence type="ECO:0000259" key="5">
    <source>
        <dbReference type="PROSITE" id="PS50109"/>
    </source>
</evidence>
<dbReference type="InterPro" id="IPR036890">
    <property type="entry name" value="HATPase_C_sf"/>
</dbReference>
<dbReference type="Gene3D" id="3.30.565.10">
    <property type="entry name" value="Histidine kinase-like ATPase, C-terminal domain"/>
    <property type="match status" value="1"/>
</dbReference>
<dbReference type="STRING" id="1307839.L21SP5_02396"/>